<dbReference type="OrthoDB" id="3543736at2759"/>
<dbReference type="Proteomes" id="UP000235672">
    <property type="component" value="Unassembled WGS sequence"/>
</dbReference>
<keyword evidence="6" id="KW-1185">Reference proteome</keyword>
<evidence type="ECO:0000256" key="4">
    <source>
        <dbReference type="ARBA" id="ARBA00023002"/>
    </source>
</evidence>
<organism evidence="5 6">
    <name type="scientific">Hyaloscypha hepaticicola</name>
    <dbReference type="NCBI Taxonomy" id="2082293"/>
    <lineage>
        <taxon>Eukaryota</taxon>
        <taxon>Fungi</taxon>
        <taxon>Dikarya</taxon>
        <taxon>Ascomycota</taxon>
        <taxon>Pezizomycotina</taxon>
        <taxon>Leotiomycetes</taxon>
        <taxon>Helotiales</taxon>
        <taxon>Hyaloscyphaceae</taxon>
        <taxon>Hyaloscypha</taxon>
    </lineage>
</organism>
<dbReference type="AlphaFoldDB" id="A0A2J6Q266"/>
<dbReference type="Gene3D" id="3.20.20.70">
    <property type="entry name" value="Aldolase class I"/>
    <property type="match status" value="1"/>
</dbReference>
<dbReference type="InterPro" id="IPR051799">
    <property type="entry name" value="NADH_flavin_oxidoreductase"/>
</dbReference>
<proteinExistence type="inferred from homology"/>
<keyword evidence="2" id="KW-0285">Flavoprotein</keyword>
<accession>A0A2J6Q266</accession>
<keyword evidence="3" id="KW-0288">FMN</keyword>
<evidence type="ECO:0000256" key="1">
    <source>
        <dbReference type="ARBA" id="ARBA00005979"/>
    </source>
</evidence>
<keyword evidence="4" id="KW-0560">Oxidoreductase</keyword>
<dbReference type="EMBL" id="KZ613485">
    <property type="protein sequence ID" value="PMD20371.1"/>
    <property type="molecule type" value="Genomic_DNA"/>
</dbReference>
<reference evidence="5 6" key="1">
    <citation type="submission" date="2016-05" db="EMBL/GenBank/DDBJ databases">
        <title>A degradative enzymes factory behind the ericoid mycorrhizal symbiosis.</title>
        <authorList>
            <consortium name="DOE Joint Genome Institute"/>
            <person name="Martino E."/>
            <person name="Morin E."/>
            <person name="Grelet G."/>
            <person name="Kuo A."/>
            <person name="Kohler A."/>
            <person name="Daghino S."/>
            <person name="Barry K."/>
            <person name="Choi C."/>
            <person name="Cichocki N."/>
            <person name="Clum A."/>
            <person name="Copeland A."/>
            <person name="Hainaut M."/>
            <person name="Haridas S."/>
            <person name="Labutti K."/>
            <person name="Lindquist E."/>
            <person name="Lipzen A."/>
            <person name="Khouja H.-R."/>
            <person name="Murat C."/>
            <person name="Ohm R."/>
            <person name="Olson A."/>
            <person name="Spatafora J."/>
            <person name="Veneault-Fourrey C."/>
            <person name="Henrissat B."/>
            <person name="Grigoriev I."/>
            <person name="Martin F."/>
            <person name="Perotto S."/>
        </authorList>
    </citation>
    <scope>NUCLEOTIDE SEQUENCE [LARGE SCALE GENOMIC DNA]</scope>
    <source>
        <strain evidence="5 6">UAMH 7357</strain>
    </source>
</reference>
<evidence type="ECO:0008006" key="7">
    <source>
        <dbReference type="Google" id="ProtNLM"/>
    </source>
</evidence>
<comment type="similarity">
    <text evidence="1">Belongs to the NADH:flavin oxidoreductase/NADH oxidase family.</text>
</comment>
<dbReference type="PANTHER" id="PTHR43656:SF2">
    <property type="entry name" value="BINDING OXIDOREDUCTASE, PUTATIVE (AFU_ORTHOLOGUE AFUA_2G08260)-RELATED"/>
    <property type="match status" value="1"/>
</dbReference>
<evidence type="ECO:0000313" key="5">
    <source>
        <dbReference type="EMBL" id="PMD20371.1"/>
    </source>
</evidence>
<evidence type="ECO:0000313" key="6">
    <source>
        <dbReference type="Proteomes" id="UP000235672"/>
    </source>
</evidence>
<dbReference type="InterPro" id="IPR013785">
    <property type="entry name" value="Aldolase_TIM"/>
</dbReference>
<dbReference type="STRING" id="1745343.A0A2J6Q266"/>
<name>A0A2J6Q266_9HELO</name>
<dbReference type="GO" id="GO:0016491">
    <property type="term" value="F:oxidoreductase activity"/>
    <property type="evidence" value="ECO:0007669"/>
    <property type="project" value="UniProtKB-KW"/>
</dbReference>
<protein>
    <recommendedName>
        <fullName evidence="7">FMN-linked oxidoreductase</fullName>
    </recommendedName>
</protein>
<sequence length="183" mass="20172">MVTYLATRTKHASIKDQAIPNDRSKLDLFLDSHGIDISSIPDTLTKSPVYETSPKLLLRSANRQMHEHFADALSSPHFERLKEWAQFAKPAGTPRAVQLAHPGRMSPTGRQRLADIPLPLFPSLSAKNSATSFAVQPPFATPKAVMVPEIEKVKEGLKRETRFVEVAGLRGIQINGTHGFLLG</sequence>
<evidence type="ECO:0000256" key="2">
    <source>
        <dbReference type="ARBA" id="ARBA00022630"/>
    </source>
</evidence>
<evidence type="ECO:0000256" key="3">
    <source>
        <dbReference type="ARBA" id="ARBA00022643"/>
    </source>
</evidence>
<gene>
    <name evidence="5" type="ORF">NA56DRAFT_704708</name>
</gene>
<dbReference type="PANTHER" id="PTHR43656">
    <property type="entry name" value="BINDING OXIDOREDUCTASE, PUTATIVE (AFU_ORTHOLOGUE AFUA_2G08260)-RELATED"/>
    <property type="match status" value="1"/>
</dbReference>
<dbReference type="SUPFAM" id="SSF51395">
    <property type="entry name" value="FMN-linked oxidoreductases"/>
    <property type="match status" value="1"/>
</dbReference>